<dbReference type="PANTHER" id="PTHR33706">
    <property type="entry name" value="MORN VARIANT REPEAT PROTEIN"/>
    <property type="match status" value="1"/>
</dbReference>
<organism evidence="2 3">
    <name type="scientific">Pseudobythopirellula maris</name>
    <dbReference type="NCBI Taxonomy" id="2527991"/>
    <lineage>
        <taxon>Bacteria</taxon>
        <taxon>Pseudomonadati</taxon>
        <taxon>Planctomycetota</taxon>
        <taxon>Planctomycetia</taxon>
        <taxon>Pirellulales</taxon>
        <taxon>Lacipirellulaceae</taxon>
        <taxon>Pseudobythopirellula</taxon>
    </lineage>
</organism>
<gene>
    <name evidence="2" type="ORF">Mal64_19920</name>
</gene>
<sequence precursor="true">MTPPAFSRFIALLVIAAFAAPHALAQSSDEALKIEPYTGPPIYLPESPPPPAPKIVESRDFSLKYEETGNPKMERTIVRYSDETVANHGPYKEYYSNGQVFTEGEYDEGDPIGEWTYYHPNGVMAKKITYRDGLAEGEVEFRNAEGVLESKRQYDAGKRDGTWKQYAEDGEQVINEQHYEKGKPAGLWRSWFKNGQLRQENPFVDGKREGTSKEWTEDGRLKATAEFKAGLRDGKTIVYQRDGTTEERVYVEGRLQKQNL</sequence>
<comment type="caution">
    <text evidence="2">The sequence shown here is derived from an EMBL/GenBank/DDBJ whole genome shotgun (WGS) entry which is preliminary data.</text>
</comment>
<dbReference type="PANTHER" id="PTHR33706:SF1">
    <property type="entry name" value="TPR REPEAT PROTEIN"/>
    <property type="match status" value="1"/>
</dbReference>
<reference evidence="2 3" key="1">
    <citation type="submission" date="2019-02" db="EMBL/GenBank/DDBJ databases">
        <title>Deep-cultivation of Planctomycetes and their phenomic and genomic characterization uncovers novel biology.</title>
        <authorList>
            <person name="Wiegand S."/>
            <person name="Jogler M."/>
            <person name="Boedeker C."/>
            <person name="Pinto D."/>
            <person name="Vollmers J."/>
            <person name="Rivas-Marin E."/>
            <person name="Kohn T."/>
            <person name="Peeters S.H."/>
            <person name="Heuer A."/>
            <person name="Rast P."/>
            <person name="Oberbeckmann S."/>
            <person name="Bunk B."/>
            <person name="Jeske O."/>
            <person name="Meyerdierks A."/>
            <person name="Storesund J.E."/>
            <person name="Kallscheuer N."/>
            <person name="Luecker S."/>
            <person name="Lage O.M."/>
            <person name="Pohl T."/>
            <person name="Merkel B.J."/>
            <person name="Hornburger P."/>
            <person name="Mueller R.-W."/>
            <person name="Bruemmer F."/>
            <person name="Labrenz M."/>
            <person name="Spormann A.M."/>
            <person name="Op Den Camp H."/>
            <person name="Overmann J."/>
            <person name="Amann R."/>
            <person name="Jetten M.S.M."/>
            <person name="Mascher T."/>
            <person name="Medema M.H."/>
            <person name="Devos D.P."/>
            <person name="Kaster A.-K."/>
            <person name="Ovreas L."/>
            <person name="Rohde M."/>
            <person name="Galperin M.Y."/>
            <person name="Jogler C."/>
        </authorList>
    </citation>
    <scope>NUCLEOTIDE SEQUENCE [LARGE SCALE GENOMIC DNA]</scope>
    <source>
        <strain evidence="2 3">Mal64</strain>
    </source>
</reference>
<accession>A0A5C5ZM85</accession>
<dbReference type="Gene3D" id="2.20.110.10">
    <property type="entry name" value="Histone H3 K4-specific methyltransferase SET7/9 N-terminal domain"/>
    <property type="match status" value="2"/>
</dbReference>
<keyword evidence="3" id="KW-1185">Reference proteome</keyword>
<dbReference type="EMBL" id="SJPQ01000002">
    <property type="protein sequence ID" value="TWT88509.1"/>
    <property type="molecule type" value="Genomic_DNA"/>
</dbReference>
<feature type="signal peptide" evidence="1">
    <location>
        <begin position="1"/>
        <end position="25"/>
    </location>
</feature>
<feature type="chain" id="PRO_5022948225" evidence="1">
    <location>
        <begin position="26"/>
        <end position="260"/>
    </location>
</feature>
<protein>
    <submittedName>
        <fullName evidence="2">MORN repeat variant</fullName>
    </submittedName>
</protein>
<evidence type="ECO:0000313" key="3">
    <source>
        <dbReference type="Proteomes" id="UP000315440"/>
    </source>
</evidence>
<evidence type="ECO:0000256" key="1">
    <source>
        <dbReference type="SAM" id="SignalP"/>
    </source>
</evidence>
<dbReference type="RefSeq" id="WP_146399626.1">
    <property type="nucleotide sequence ID" value="NZ_SJPQ01000002.1"/>
</dbReference>
<name>A0A5C5ZM85_9BACT</name>
<evidence type="ECO:0000313" key="2">
    <source>
        <dbReference type="EMBL" id="TWT88509.1"/>
    </source>
</evidence>
<keyword evidence="1" id="KW-0732">Signal</keyword>
<dbReference type="AlphaFoldDB" id="A0A5C5ZM85"/>
<dbReference type="Pfam" id="PF07661">
    <property type="entry name" value="MORN_2"/>
    <property type="match status" value="4"/>
</dbReference>
<dbReference type="Proteomes" id="UP000315440">
    <property type="component" value="Unassembled WGS sequence"/>
</dbReference>
<dbReference type="InterPro" id="IPR011652">
    <property type="entry name" value="MORN_2"/>
</dbReference>
<dbReference type="OrthoDB" id="8854536at2"/>
<proteinExistence type="predicted"/>
<dbReference type="SUPFAM" id="SSF82185">
    <property type="entry name" value="Histone H3 K4-specific methyltransferase SET7/9 N-terminal domain"/>
    <property type="match status" value="2"/>
</dbReference>